<evidence type="ECO:0000256" key="9">
    <source>
        <dbReference type="SAM" id="Phobius"/>
    </source>
</evidence>
<evidence type="ECO:0000256" key="5">
    <source>
        <dbReference type="ARBA" id="ARBA00022989"/>
    </source>
</evidence>
<keyword evidence="7" id="KW-0807">Transducer</keyword>
<evidence type="ECO:0000313" key="11">
    <source>
        <dbReference type="Proteomes" id="UP000308365"/>
    </source>
</evidence>
<name>A0A4U1EC65_MONMO</name>
<evidence type="ECO:0000313" key="10">
    <source>
        <dbReference type="EMBL" id="TKC33675.1"/>
    </source>
</evidence>
<keyword evidence="4" id="KW-0552">Olfaction</keyword>
<feature type="non-terminal residue" evidence="10">
    <location>
        <position position="325"/>
    </location>
</feature>
<dbReference type="AlphaFoldDB" id="A0A4U1EC65"/>
<keyword evidence="5 9" id="KW-1133">Transmembrane helix</keyword>
<dbReference type="GO" id="GO:0004984">
    <property type="term" value="F:olfactory receptor activity"/>
    <property type="evidence" value="ECO:0007669"/>
    <property type="project" value="InterPro"/>
</dbReference>
<dbReference type="InterPro" id="IPR000725">
    <property type="entry name" value="Olfact_rcpt"/>
</dbReference>
<evidence type="ECO:0000256" key="3">
    <source>
        <dbReference type="ARBA" id="ARBA00022692"/>
    </source>
</evidence>
<dbReference type="PANTHER" id="PTHR26450:SF11">
    <property type="entry name" value="OLFACTORY RECEPTOR"/>
    <property type="match status" value="1"/>
</dbReference>
<feature type="transmembrane region" description="Helical" evidence="9">
    <location>
        <begin position="232"/>
        <end position="252"/>
    </location>
</feature>
<feature type="transmembrane region" description="Helical" evidence="9">
    <location>
        <begin position="87"/>
        <end position="107"/>
    </location>
</feature>
<comment type="caution">
    <text evidence="10">The sequence shown here is derived from an EMBL/GenBank/DDBJ whole genome shotgun (WGS) entry which is preliminary data.</text>
</comment>
<feature type="transmembrane region" description="Helical" evidence="9">
    <location>
        <begin position="264"/>
        <end position="285"/>
    </location>
</feature>
<feature type="compositionally biased region" description="Basic and acidic residues" evidence="8">
    <location>
        <begin position="1"/>
        <end position="14"/>
    </location>
</feature>
<evidence type="ECO:0000256" key="6">
    <source>
        <dbReference type="ARBA" id="ARBA00023136"/>
    </source>
</evidence>
<feature type="region of interest" description="Disordered" evidence="8">
    <location>
        <begin position="1"/>
        <end position="38"/>
    </location>
</feature>
<dbReference type="GO" id="GO:0007186">
    <property type="term" value="P:G protein-coupled receptor signaling pathway"/>
    <property type="evidence" value="ECO:0007669"/>
    <property type="project" value="InterPro"/>
</dbReference>
<gene>
    <name evidence="10" type="ORF">EI555_016278</name>
</gene>
<evidence type="ECO:0000256" key="8">
    <source>
        <dbReference type="SAM" id="MobiDB-lite"/>
    </source>
</evidence>
<dbReference type="Gene3D" id="1.20.1070.10">
    <property type="entry name" value="Rhodopsin 7-helix transmembrane proteins"/>
    <property type="match status" value="1"/>
</dbReference>
<keyword evidence="6 9" id="KW-0472">Membrane</keyword>
<accession>A0A4U1EC65</accession>
<evidence type="ECO:0000256" key="1">
    <source>
        <dbReference type="ARBA" id="ARBA00004141"/>
    </source>
</evidence>
<keyword evidence="3 9" id="KW-0812">Transmembrane</keyword>
<dbReference type="Pfam" id="PF13853">
    <property type="entry name" value="7tm_4"/>
    <property type="match status" value="2"/>
</dbReference>
<proteinExistence type="predicted"/>
<feature type="compositionally biased region" description="Polar residues" evidence="8">
    <location>
        <begin position="15"/>
        <end position="31"/>
    </location>
</feature>
<evidence type="ECO:0008006" key="12">
    <source>
        <dbReference type="Google" id="ProtNLM"/>
    </source>
</evidence>
<protein>
    <recommendedName>
        <fullName evidence="12">G-protein coupled receptors family 1 profile domain-containing protein</fullName>
    </recommendedName>
</protein>
<dbReference type="Proteomes" id="UP000308365">
    <property type="component" value="Unassembled WGS sequence"/>
</dbReference>
<dbReference type="GO" id="GO:0005886">
    <property type="term" value="C:plasma membrane"/>
    <property type="evidence" value="ECO:0007669"/>
    <property type="project" value="TreeGrafter"/>
</dbReference>
<comment type="subcellular location">
    <subcellularLocation>
        <location evidence="1">Membrane</location>
        <topology evidence="1">Multi-pass membrane protein</topology>
    </subcellularLocation>
</comment>
<feature type="transmembrane region" description="Helical" evidence="9">
    <location>
        <begin position="114"/>
        <end position="133"/>
    </location>
</feature>
<dbReference type="InterPro" id="IPR050402">
    <property type="entry name" value="OR51/52/56-like"/>
</dbReference>
<evidence type="ECO:0000256" key="2">
    <source>
        <dbReference type="ARBA" id="ARBA00022606"/>
    </source>
</evidence>
<evidence type="ECO:0000256" key="4">
    <source>
        <dbReference type="ARBA" id="ARBA00022725"/>
    </source>
</evidence>
<evidence type="ECO:0000256" key="7">
    <source>
        <dbReference type="ARBA" id="ARBA00023224"/>
    </source>
</evidence>
<keyword evidence="2" id="KW-0716">Sensory transduction</keyword>
<dbReference type="PANTHER" id="PTHR26450">
    <property type="entry name" value="OLFACTORY RECEPTOR 56B1-RELATED"/>
    <property type="match status" value="1"/>
</dbReference>
<organism evidence="10 11">
    <name type="scientific">Monodon monoceros</name>
    <name type="common">Narwhal</name>
    <name type="synonym">Ceratodon monodon</name>
    <dbReference type="NCBI Taxonomy" id="40151"/>
    <lineage>
        <taxon>Eukaryota</taxon>
        <taxon>Metazoa</taxon>
        <taxon>Chordata</taxon>
        <taxon>Craniata</taxon>
        <taxon>Vertebrata</taxon>
        <taxon>Euteleostomi</taxon>
        <taxon>Mammalia</taxon>
        <taxon>Eutheria</taxon>
        <taxon>Laurasiatheria</taxon>
        <taxon>Artiodactyla</taxon>
        <taxon>Whippomorpha</taxon>
        <taxon>Cetacea</taxon>
        <taxon>Odontoceti</taxon>
        <taxon>Monodontidae</taxon>
        <taxon>Monodon</taxon>
    </lineage>
</organism>
<feature type="transmembrane region" description="Helical" evidence="9">
    <location>
        <begin position="195"/>
        <end position="220"/>
    </location>
</feature>
<dbReference type="SUPFAM" id="SSF81321">
    <property type="entry name" value="Family A G protein-coupled receptor-like"/>
    <property type="match status" value="1"/>
</dbReference>
<dbReference type="EMBL" id="RWIC01002491">
    <property type="protein sequence ID" value="TKC33675.1"/>
    <property type="molecule type" value="Genomic_DNA"/>
</dbReference>
<reference evidence="11" key="1">
    <citation type="journal article" date="2019" name="IScience">
        <title>Narwhal Genome Reveals Long-Term Low Genetic Diversity despite Current Large Abundance Size.</title>
        <authorList>
            <person name="Westbury M.V."/>
            <person name="Petersen B."/>
            <person name="Garde E."/>
            <person name="Heide-Jorgensen M.P."/>
            <person name="Lorenzen E.D."/>
        </authorList>
    </citation>
    <scope>NUCLEOTIDE SEQUENCE [LARGE SCALE GENOMIC DNA]</scope>
</reference>
<sequence>MKDSSQTEVKRQKQEGTTNHDNTQAYQTQDMRSLRKSTRRISRSQYYLNPSKLLPVGRNSRFGALADLDLHSLLLCLYSGPAGKLHTFFFIILVNVALHEAMYLFLAMLATIDLINFYACLVQMFFLHSFTVIESSVLLARAFDHYVATCKPLHYTLLDHLSPRLAWLLPVIAHCYCEHMDVVRLACGDTHFNNIYGIAVAMFIVVLDLLFIILSYIFILRAEARYKVFGTYMSHIGAILAFYTPVVISSVMHHVACRAASPVHIFLANFNLFFTPMVNPIIYGVKTKQICERVLGLFLRKDTSLAHDAFDFVVKETKHLLVDMP</sequence>